<dbReference type="AlphaFoldDB" id="A0A974DQ71"/>
<protein>
    <submittedName>
        <fullName evidence="2">Uncharacterized protein</fullName>
    </submittedName>
</protein>
<feature type="region of interest" description="Disordered" evidence="1">
    <location>
        <begin position="100"/>
        <end position="135"/>
    </location>
</feature>
<evidence type="ECO:0000313" key="3">
    <source>
        <dbReference type="Proteomes" id="UP000694892"/>
    </source>
</evidence>
<name>A0A974DQ71_XENLA</name>
<proteinExistence type="predicted"/>
<evidence type="ECO:0000313" key="2">
    <source>
        <dbReference type="EMBL" id="OCT96099.1"/>
    </source>
</evidence>
<evidence type="ECO:0000256" key="1">
    <source>
        <dbReference type="SAM" id="MobiDB-lite"/>
    </source>
</evidence>
<dbReference type="EMBL" id="CM004468">
    <property type="protein sequence ID" value="OCT96099.1"/>
    <property type="molecule type" value="Genomic_DNA"/>
</dbReference>
<reference evidence="3" key="1">
    <citation type="journal article" date="2016" name="Nature">
        <title>Genome evolution in the allotetraploid frog Xenopus laevis.</title>
        <authorList>
            <person name="Session A.M."/>
            <person name="Uno Y."/>
            <person name="Kwon T."/>
            <person name="Chapman J.A."/>
            <person name="Toyoda A."/>
            <person name="Takahashi S."/>
            <person name="Fukui A."/>
            <person name="Hikosaka A."/>
            <person name="Suzuki A."/>
            <person name="Kondo M."/>
            <person name="van Heeringen S.J."/>
            <person name="Quigley I."/>
            <person name="Heinz S."/>
            <person name="Ogino H."/>
            <person name="Ochi H."/>
            <person name="Hellsten U."/>
            <person name="Lyons J.B."/>
            <person name="Simakov O."/>
            <person name="Putnam N."/>
            <person name="Stites J."/>
            <person name="Kuroki Y."/>
            <person name="Tanaka T."/>
            <person name="Michiue T."/>
            <person name="Watanabe M."/>
            <person name="Bogdanovic O."/>
            <person name="Lister R."/>
            <person name="Georgiou G."/>
            <person name="Paranjpe S.S."/>
            <person name="van Kruijsbergen I."/>
            <person name="Shu S."/>
            <person name="Carlson J."/>
            <person name="Kinoshita T."/>
            <person name="Ohta Y."/>
            <person name="Mawaribuchi S."/>
            <person name="Jenkins J."/>
            <person name="Grimwood J."/>
            <person name="Schmutz J."/>
            <person name="Mitros T."/>
            <person name="Mozaffari S.V."/>
            <person name="Suzuki Y."/>
            <person name="Haramoto Y."/>
            <person name="Yamamoto T.S."/>
            <person name="Takagi C."/>
            <person name="Heald R."/>
            <person name="Miller K."/>
            <person name="Haudenschild C."/>
            <person name="Kitzman J."/>
            <person name="Nakayama T."/>
            <person name="Izutsu Y."/>
            <person name="Robert J."/>
            <person name="Fortriede J."/>
            <person name="Burns K."/>
            <person name="Lotay V."/>
            <person name="Karimi K."/>
            <person name="Yasuoka Y."/>
            <person name="Dichmann D.S."/>
            <person name="Flajnik M.F."/>
            <person name="Houston D.W."/>
            <person name="Shendure J."/>
            <person name="DuPasquier L."/>
            <person name="Vize P.D."/>
            <person name="Zorn A.M."/>
            <person name="Ito M."/>
            <person name="Marcotte E.M."/>
            <person name="Wallingford J.B."/>
            <person name="Ito Y."/>
            <person name="Asashima M."/>
            <person name="Ueno N."/>
            <person name="Matsuda Y."/>
            <person name="Veenstra G.J."/>
            <person name="Fujiyama A."/>
            <person name="Harland R.M."/>
            <person name="Taira M."/>
            <person name="Rokhsar D.S."/>
        </authorList>
    </citation>
    <scope>NUCLEOTIDE SEQUENCE [LARGE SCALE GENOMIC DNA]</scope>
    <source>
        <strain evidence="3">J</strain>
    </source>
</reference>
<dbReference type="Proteomes" id="UP000694892">
    <property type="component" value="Chromosome 2L"/>
</dbReference>
<organism evidence="2 3">
    <name type="scientific">Xenopus laevis</name>
    <name type="common">African clawed frog</name>
    <dbReference type="NCBI Taxonomy" id="8355"/>
    <lineage>
        <taxon>Eukaryota</taxon>
        <taxon>Metazoa</taxon>
        <taxon>Chordata</taxon>
        <taxon>Craniata</taxon>
        <taxon>Vertebrata</taxon>
        <taxon>Euteleostomi</taxon>
        <taxon>Amphibia</taxon>
        <taxon>Batrachia</taxon>
        <taxon>Anura</taxon>
        <taxon>Pipoidea</taxon>
        <taxon>Pipidae</taxon>
        <taxon>Xenopodinae</taxon>
        <taxon>Xenopus</taxon>
        <taxon>Xenopus</taxon>
    </lineage>
</organism>
<sequence>MITTSCCCAHSLALTDAHIQERPCPSAQSAAPADIPLGPVTLVCATVRGGTDTLNGMIPISYKRLAAPHPPKYPCADCHPPHITARLGSIYSMGYSHPSSDVCAGRGPAPDSCRKSAPRMRSSPAPSHPHKPLVL</sequence>
<accession>A0A974DQ71</accession>
<gene>
    <name evidence="2" type="ORF">XELAEV_18013782mg</name>
</gene>